<protein>
    <submittedName>
        <fullName evidence="2">Uncharacterized protein</fullName>
    </submittedName>
</protein>
<sequence length="194" mass="21213">AYDMKNTNAKLITLVVGFLVLMMMMNLHHALQGGNIDVGGSKYEDYGLMVSRSEPLLMGRKLKSSKPIESGTKKRSTKGLPSTDSAKEIDNLMRGDYSSLDFYRFPALTSGPFLFRSPFCGISENLFKSFPVREVSTGLSTAPPPREGQNAGFTPPTRVGGTAMTNDDKQARKHQQPNPNEAKTNLNLGSPTTH</sequence>
<gene>
    <name evidence="2" type="ORF">HID58_020280</name>
</gene>
<feature type="non-terminal residue" evidence="2">
    <location>
        <position position="1"/>
    </location>
</feature>
<dbReference type="Proteomes" id="UP000824890">
    <property type="component" value="Unassembled WGS sequence"/>
</dbReference>
<evidence type="ECO:0000313" key="2">
    <source>
        <dbReference type="EMBL" id="KAH0928024.1"/>
    </source>
</evidence>
<feature type="compositionally biased region" description="Polar residues" evidence="1">
    <location>
        <begin position="176"/>
        <end position="194"/>
    </location>
</feature>
<keyword evidence="3" id="KW-1185">Reference proteome</keyword>
<comment type="caution">
    <text evidence="2">The sequence shown here is derived from an EMBL/GenBank/DDBJ whole genome shotgun (WGS) entry which is preliminary data.</text>
</comment>
<evidence type="ECO:0000313" key="3">
    <source>
        <dbReference type="Proteomes" id="UP000824890"/>
    </source>
</evidence>
<accession>A0ABQ8DF85</accession>
<evidence type="ECO:0000256" key="1">
    <source>
        <dbReference type="SAM" id="MobiDB-lite"/>
    </source>
</evidence>
<organism evidence="2 3">
    <name type="scientific">Brassica napus</name>
    <name type="common">Rape</name>
    <dbReference type="NCBI Taxonomy" id="3708"/>
    <lineage>
        <taxon>Eukaryota</taxon>
        <taxon>Viridiplantae</taxon>
        <taxon>Streptophyta</taxon>
        <taxon>Embryophyta</taxon>
        <taxon>Tracheophyta</taxon>
        <taxon>Spermatophyta</taxon>
        <taxon>Magnoliopsida</taxon>
        <taxon>eudicotyledons</taxon>
        <taxon>Gunneridae</taxon>
        <taxon>Pentapetalae</taxon>
        <taxon>rosids</taxon>
        <taxon>malvids</taxon>
        <taxon>Brassicales</taxon>
        <taxon>Brassicaceae</taxon>
        <taxon>Brassiceae</taxon>
        <taxon>Brassica</taxon>
    </lineage>
</organism>
<reference evidence="2 3" key="1">
    <citation type="submission" date="2021-05" db="EMBL/GenBank/DDBJ databases">
        <title>Genome Assembly of Synthetic Allotetraploid Brassica napus Reveals Homoeologous Exchanges between Subgenomes.</title>
        <authorList>
            <person name="Davis J.T."/>
        </authorList>
    </citation>
    <scope>NUCLEOTIDE SEQUENCE [LARGE SCALE GENOMIC DNA]</scope>
    <source>
        <strain evidence="3">cv. Da-Ae</strain>
        <tissue evidence="2">Seedling</tissue>
    </source>
</reference>
<feature type="region of interest" description="Disordered" evidence="1">
    <location>
        <begin position="61"/>
        <end position="86"/>
    </location>
</feature>
<dbReference type="EMBL" id="JAGKQM010000005">
    <property type="protein sequence ID" value="KAH0928024.1"/>
    <property type="molecule type" value="Genomic_DNA"/>
</dbReference>
<feature type="region of interest" description="Disordered" evidence="1">
    <location>
        <begin position="136"/>
        <end position="194"/>
    </location>
</feature>
<proteinExistence type="predicted"/>
<name>A0ABQ8DF85_BRANA</name>